<dbReference type="Pfam" id="PF11859">
    <property type="entry name" value="DUF3379"/>
    <property type="match status" value="1"/>
</dbReference>
<evidence type="ECO:0008006" key="4">
    <source>
        <dbReference type="Google" id="ProtNLM"/>
    </source>
</evidence>
<evidence type="ECO:0000256" key="1">
    <source>
        <dbReference type="SAM" id="Phobius"/>
    </source>
</evidence>
<feature type="transmembrane region" description="Helical" evidence="1">
    <location>
        <begin position="77"/>
        <end position="98"/>
    </location>
</feature>
<protein>
    <recommendedName>
        <fullName evidence="4">DUF3379 domain-containing protein</fullName>
    </recommendedName>
</protein>
<evidence type="ECO:0000313" key="2">
    <source>
        <dbReference type="EMBL" id="SNY54047.1"/>
    </source>
</evidence>
<keyword evidence="1" id="KW-0812">Transmembrane</keyword>
<dbReference type="RefSeq" id="WP_097111771.1">
    <property type="nucleotide sequence ID" value="NZ_OBEB01000005.1"/>
</dbReference>
<dbReference type="InterPro" id="IPR021806">
    <property type="entry name" value="DUF3379"/>
</dbReference>
<dbReference type="EMBL" id="OBEB01000005">
    <property type="protein sequence ID" value="SNY54047.1"/>
    <property type="molecule type" value="Genomic_DNA"/>
</dbReference>
<dbReference type="AlphaFoldDB" id="A0A285J2E8"/>
<keyword evidence="1" id="KW-0472">Membrane</keyword>
<evidence type="ECO:0000313" key="3">
    <source>
        <dbReference type="Proteomes" id="UP000219353"/>
    </source>
</evidence>
<dbReference type="OrthoDB" id="6195578at2"/>
<proteinExistence type="predicted"/>
<name>A0A285J2E8_9GAMM</name>
<keyword evidence="3" id="KW-1185">Reference proteome</keyword>
<gene>
    <name evidence="2" type="ORF">SAMN06297280_2541</name>
</gene>
<keyword evidence="1" id="KW-1133">Transmembrane helix</keyword>
<reference evidence="3" key="1">
    <citation type="submission" date="2017-09" db="EMBL/GenBank/DDBJ databases">
        <authorList>
            <person name="Varghese N."/>
            <person name="Submissions S."/>
        </authorList>
    </citation>
    <scope>NUCLEOTIDE SEQUENCE [LARGE SCALE GENOMIC DNA]</scope>
    <source>
        <strain evidence="3">CGMCC 1.12461</strain>
    </source>
</reference>
<organism evidence="2 3">
    <name type="scientific">Arsukibacterium tuosuense</name>
    <dbReference type="NCBI Taxonomy" id="1323745"/>
    <lineage>
        <taxon>Bacteria</taxon>
        <taxon>Pseudomonadati</taxon>
        <taxon>Pseudomonadota</taxon>
        <taxon>Gammaproteobacteria</taxon>
        <taxon>Chromatiales</taxon>
        <taxon>Chromatiaceae</taxon>
        <taxon>Arsukibacterium</taxon>
    </lineage>
</organism>
<accession>A0A285J2E8</accession>
<sequence>MADLTAKQALMADPEARSAELATAVAADPALQQLQRQLLLDQARIKQAFTFNVPDSLQLKLLRQQMQLTQQSQKKRFGAAIALAASVAFVAGLTLNWFNYGYPQMTLGQHALAHVYHEAPYMDQMLMPQPLSQVNAKLASFGAELEDWQQAIVYANFCDFRGTRSLHLVMQTEHGLATVFVVPDSNKLKFEHHFSDNTYRGRSLALKNADLVVVSENDADLQQLPAKLKQQLKFI</sequence>
<dbReference type="Proteomes" id="UP000219353">
    <property type="component" value="Unassembled WGS sequence"/>
</dbReference>